<evidence type="ECO:0000256" key="4">
    <source>
        <dbReference type="SAM" id="Coils"/>
    </source>
</evidence>
<reference evidence="5 6" key="1">
    <citation type="submission" date="2015-12" db="EMBL/GenBank/DDBJ databases">
        <title>The genome of Folsomia candida.</title>
        <authorList>
            <person name="Faddeeva A."/>
            <person name="Derks M.F."/>
            <person name="Anvar Y."/>
            <person name="Smit S."/>
            <person name="Van Straalen N."/>
            <person name="Roelofs D."/>
        </authorList>
    </citation>
    <scope>NUCLEOTIDE SEQUENCE [LARGE SCALE GENOMIC DNA]</scope>
    <source>
        <strain evidence="5 6">VU population</strain>
        <tissue evidence="5">Whole body</tissue>
    </source>
</reference>
<feature type="coiled-coil region" evidence="4">
    <location>
        <begin position="581"/>
        <end position="608"/>
    </location>
</feature>
<dbReference type="SUPFAM" id="SSF53067">
    <property type="entry name" value="Actin-like ATPase domain"/>
    <property type="match status" value="2"/>
</dbReference>
<evidence type="ECO:0000256" key="1">
    <source>
        <dbReference type="ARBA" id="ARBA00007381"/>
    </source>
</evidence>
<sequence>YSKFILLNTTNVSRSIKMSSISDNQYVISTLVELLPNNDPAALPPFRLCEATLADLEQSTSGHDIVLVSEIVFPDDPESSMLHEILNEDVEMTDSLILAQDAMTSPGSITALRLPTTDQEDGKVAQVVLLTVLCTGRPEVDTILLGFCFFISHHVVISERIPLSRHASIFMQALQVEDDNMASYSSIVEKPCSPAHLKIVKSSNPEVPLSEEELQKLENFFASVQFLEVPNPPDKLLSDIGLRHRIANSENVVRPILTKYQISQSRFNTIKTYFTNARLNSTPENLIYSASSAKEVLAHLAVQHNAFLGQIFEASIIKGGVEQCHKTLMDELLVVFNHVVQVGTPSHILSARDELIFTIKTRFADGNDQHQIKRSLASSLIQTSCSNYEDNMTEELSPSLFTLPEVLLGASTMYKPNTISTFKLTHASKFSDKELQILLSELSSELDTREKIILDNNEKLYNAALSQSNETVKFSSQAYSTRLTSSIWQPGQKSIPEDMDTKIEEINKEIINRFEKMNISGPPQFKKNVTKALELEMYDVFTAWHTSYKQFISSMQKERCAENEKLYDATTAEVLTIAATLKNINDIYASQEELVSRYETEYRNISKEKSLMPHEDKIELETNFIYELKNRFLSAATEAIKIRGEQDKLIKTALKTGFKLYVDQLKSAVTREDYILNQEALQDANETCMRNVIDHLLNKTGPIRHPCMKELMTQLKAKIEKFLCQRDTDLRKELQDFNKAMGIAEDKIIADVQTILFSRMDTCTTMLEFESLIETQMRLGKEKVRQGMGGINEKLVTLRLGHFEQSYKLMTTDVKDGFEILLETRAKETETAIRDARAIYDTELKKYAHNLKFQRREDLIDANEKIKTLILRRLASSSKKLLPVQLNEVKFALDLTFKSHKKEFDKNFATDLSLGIDLGTTYTCVAVYQGGEVKIIPSPVGPSIIPSCVRMKDDGSAEKVGVEAKETAFEYVENTVFDAKRILGRKFNDHRTQRAIKSSHINIVNQGGAPKFTIGSNLISPEQISAEVLSEMRRMAEEHLGMQVTKAVITVPAYFGDTQRQATIDAARCAGLDVLAVLPEPIAASVAFRLDECEKPLRHVFIYDLGGGTFDVSLLKITNGEIETLALGGDSYLGGRDFDQNMMKYCVEEFKKKSGIDLMKGIDATSALERRSVKRRLQRIQSVCETKKLHLSALTCDMVNIDVPFLIQDKNEMLHLNVEITREKFNQLNQSLFDETITIVDDCIKSHNFVKHLIDDIVLVGGSTKIPKIREMLSAYFDGATLSHNVNPDEAVAHGAAIHAAILNGQVTQGEKMYTRIQDITPISIGVETRGKKFSRIIPKHTKVPTKLTQVYVTTQHNQTSVTINAYQGENSDTEKNSFLGTFNLSGIPPRPVGKERINVTMEICANGVLNVLAVCESTGEAGTIKITADKLLLTEGQIKDVASVVGSRFGGSRMKRDLRLSSALLA</sequence>
<keyword evidence="3" id="KW-0067">ATP-binding</keyword>
<keyword evidence="2" id="KW-0547">Nucleotide-binding</keyword>
<dbReference type="SUPFAM" id="SSF100920">
    <property type="entry name" value="Heat shock protein 70kD (HSP70), peptide-binding domain"/>
    <property type="match status" value="1"/>
</dbReference>
<dbReference type="InterPro" id="IPR013126">
    <property type="entry name" value="Hsp_70_fam"/>
</dbReference>
<accession>A0A226EJE7</accession>
<name>A0A226EJE7_FOLCA</name>
<proteinExistence type="inferred from homology"/>
<evidence type="ECO:0000256" key="2">
    <source>
        <dbReference type="ARBA" id="ARBA00022741"/>
    </source>
</evidence>
<dbReference type="FunFam" id="3.90.640.10:FF:000003">
    <property type="entry name" value="Molecular chaperone DnaK"/>
    <property type="match status" value="1"/>
</dbReference>
<evidence type="ECO:0000256" key="3">
    <source>
        <dbReference type="ARBA" id="ARBA00022840"/>
    </source>
</evidence>
<feature type="non-terminal residue" evidence="5">
    <location>
        <position position="1"/>
    </location>
</feature>
<dbReference type="STRING" id="158441.A0A226EJE7"/>
<dbReference type="PROSITE" id="PS00329">
    <property type="entry name" value="HSP70_2"/>
    <property type="match status" value="1"/>
</dbReference>
<evidence type="ECO:0000313" key="5">
    <source>
        <dbReference type="EMBL" id="OXA56881.1"/>
    </source>
</evidence>
<dbReference type="Gene3D" id="3.90.640.10">
    <property type="entry name" value="Actin, Chain A, domain 4"/>
    <property type="match status" value="1"/>
</dbReference>
<dbReference type="PANTHER" id="PTHR19375">
    <property type="entry name" value="HEAT SHOCK PROTEIN 70KDA"/>
    <property type="match status" value="1"/>
</dbReference>
<dbReference type="Gene3D" id="3.30.420.40">
    <property type="match status" value="2"/>
</dbReference>
<keyword evidence="6" id="KW-1185">Reference proteome</keyword>
<dbReference type="GO" id="GO:0005524">
    <property type="term" value="F:ATP binding"/>
    <property type="evidence" value="ECO:0007669"/>
    <property type="project" value="UniProtKB-KW"/>
</dbReference>
<dbReference type="CDD" id="cd24028">
    <property type="entry name" value="ASKHA_NBD_HSP70_HSPA1-like"/>
    <property type="match status" value="1"/>
</dbReference>
<dbReference type="Proteomes" id="UP000198287">
    <property type="component" value="Unassembled WGS sequence"/>
</dbReference>
<dbReference type="PRINTS" id="PR00301">
    <property type="entry name" value="HEATSHOCK70"/>
</dbReference>
<gene>
    <name evidence="5" type="ORF">Fcan01_06481</name>
</gene>
<protein>
    <submittedName>
        <fullName evidence="5">Heat shock 70 kDa protein</fullName>
    </submittedName>
</protein>
<organism evidence="5 6">
    <name type="scientific">Folsomia candida</name>
    <name type="common">Springtail</name>
    <dbReference type="NCBI Taxonomy" id="158441"/>
    <lineage>
        <taxon>Eukaryota</taxon>
        <taxon>Metazoa</taxon>
        <taxon>Ecdysozoa</taxon>
        <taxon>Arthropoda</taxon>
        <taxon>Hexapoda</taxon>
        <taxon>Collembola</taxon>
        <taxon>Entomobryomorpha</taxon>
        <taxon>Isotomoidea</taxon>
        <taxon>Isotomidae</taxon>
        <taxon>Proisotominae</taxon>
        <taxon>Folsomia</taxon>
    </lineage>
</organism>
<dbReference type="Pfam" id="PF00012">
    <property type="entry name" value="HSP70"/>
    <property type="match status" value="1"/>
</dbReference>
<dbReference type="Gene3D" id="2.60.34.10">
    <property type="entry name" value="Substrate Binding Domain Of DNAk, Chain A, domain 1"/>
    <property type="match status" value="1"/>
</dbReference>
<evidence type="ECO:0000313" key="6">
    <source>
        <dbReference type="Proteomes" id="UP000198287"/>
    </source>
</evidence>
<dbReference type="InterPro" id="IPR018181">
    <property type="entry name" value="Heat_shock_70_CS"/>
</dbReference>
<keyword evidence="4" id="KW-0175">Coiled coil</keyword>
<dbReference type="EMBL" id="LNIX01000003">
    <property type="protein sequence ID" value="OXA56881.1"/>
    <property type="molecule type" value="Genomic_DNA"/>
</dbReference>
<dbReference type="PROSITE" id="PS01036">
    <property type="entry name" value="HSP70_3"/>
    <property type="match status" value="1"/>
</dbReference>
<keyword evidence="5" id="KW-0346">Stress response</keyword>
<dbReference type="GO" id="GO:0140662">
    <property type="term" value="F:ATP-dependent protein folding chaperone"/>
    <property type="evidence" value="ECO:0007669"/>
    <property type="project" value="InterPro"/>
</dbReference>
<comment type="similarity">
    <text evidence="1">Belongs to the heat shock protein 70 family.</text>
</comment>
<dbReference type="OrthoDB" id="434160at2759"/>
<dbReference type="InterPro" id="IPR029047">
    <property type="entry name" value="HSP70_peptide-bd_sf"/>
</dbReference>
<comment type="caution">
    <text evidence="5">The sequence shown here is derived from an EMBL/GenBank/DDBJ whole genome shotgun (WGS) entry which is preliminary data.</text>
</comment>
<dbReference type="InterPro" id="IPR043129">
    <property type="entry name" value="ATPase_NBD"/>
</dbReference>